<dbReference type="RefSeq" id="WP_106336282.1">
    <property type="nucleotide sequence ID" value="NZ_PVZS01000008.1"/>
</dbReference>
<evidence type="ECO:0000313" key="3">
    <source>
        <dbReference type="Proteomes" id="UP000239772"/>
    </source>
</evidence>
<proteinExistence type="predicted"/>
<feature type="domain" description="Glycosyltransferase subfamily 4-like N-terminal" evidence="1">
    <location>
        <begin position="17"/>
        <end position="182"/>
    </location>
</feature>
<dbReference type="Proteomes" id="UP000239772">
    <property type="component" value="Unassembled WGS sequence"/>
</dbReference>
<reference evidence="3" key="1">
    <citation type="submission" date="2018-03" db="EMBL/GenBank/DDBJ databases">
        <authorList>
            <person name="Sun L."/>
            <person name="Liu H."/>
            <person name="Chen W."/>
            <person name="Huang K."/>
            <person name="Liu W."/>
            <person name="Gao X."/>
        </authorList>
    </citation>
    <scope>NUCLEOTIDE SEQUENCE [LARGE SCALE GENOMIC DNA]</scope>
    <source>
        <strain evidence="3">SH9</strain>
    </source>
</reference>
<dbReference type="PANTHER" id="PTHR45947">
    <property type="entry name" value="SULFOQUINOVOSYL TRANSFERASE SQD2"/>
    <property type="match status" value="1"/>
</dbReference>
<dbReference type="EMBL" id="PVZS01000008">
    <property type="protein sequence ID" value="PSC05271.1"/>
    <property type="molecule type" value="Genomic_DNA"/>
</dbReference>
<dbReference type="Gene3D" id="3.40.50.2000">
    <property type="entry name" value="Glycogen Phosphorylase B"/>
    <property type="match status" value="2"/>
</dbReference>
<keyword evidence="2" id="KW-0808">Transferase</keyword>
<evidence type="ECO:0000313" key="2">
    <source>
        <dbReference type="EMBL" id="PSC05271.1"/>
    </source>
</evidence>
<accession>A0A2T1HUF9</accession>
<gene>
    <name evidence="2" type="ORF">SLNSH_08635</name>
</gene>
<comment type="caution">
    <text evidence="2">The sequence shown here is derived from an EMBL/GenBank/DDBJ whole genome shotgun (WGS) entry which is preliminary data.</text>
</comment>
<dbReference type="CDD" id="cd03801">
    <property type="entry name" value="GT4_PimA-like"/>
    <property type="match status" value="1"/>
</dbReference>
<sequence>MAQAPLRIVHVFRAPMGGLFRHVLDLSEAQARTGHAVGIICDSGGSPRADEALGRLSPLLALGLHRVAMPREPGPGDAVALARVGRIVLRARPDIVHGHGAKGGFYGRLAPAGWRRVGRIYTPHGGSAHYGPDSLAGRAYTLIERALAQRTSVFTFESEFVAERFEAMLGDAPHAATVVRNGLAEFEFEPVGEDPDAADVLFLGEFRRLKGVDTLLDALSLLRARLPWEPSALLVGAGPDEASYRAQVQRLELRAVSFRPPMPARQAFRLGRLMAVPSRAESLPYVVIEAAAAHRPLVATRVGGVPEILGPHRDRLIAPDDPGALAAAIEAMLLKSDDERMAEAAALARHVEQSFSIEAMATGVEAAYRKALARV</sequence>
<dbReference type="OrthoDB" id="9806708at2"/>
<dbReference type="AlphaFoldDB" id="A0A2T1HUF9"/>
<dbReference type="PANTHER" id="PTHR45947:SF3">
    <property type="entry name" value="SULFOQUINOVOSYL TRANSFERASE SQD2"/>
    <property type="match status" value="1"/>
</dbReference>
<name>A0A2T1HUF9_9HYPH</name>
<dbReference type="SUPFAM" id="SSF53756">
    <property type="entry name" value="UDP-Glycosyltransferase/glycogen phosphorylase"/>
    <property type="match status" value="1"/>
</dbReference>
<organism evidence="2 3">
    <name type="scientific">Alsobacter soli</name>
    <dbReference type="NCBI Taxonomy" id="2109933"/>
    <lineage>
        <taxon>Bacteria</taxon>
        <taxon>Pseudomonadati</taxon>
        <taxon>Pseudomonadota</taxon>
        <taxon>Alphaproteobacteria</taxon>
        <taxon>Hyphomicrobiales</taxon>
        <taxon>Alsobacteraceae</taxon>
        <taxon>Alsobacter</taxon>
    </lineage>
</organism>
<dbReference type="InterPro" id="IPR050194">
    <property type="entry name" value="Glycosyltransferase_grp1"/>
</dbReference>
<dbReference type="Pfam" id="PF13579">
    <property type="entry name" value="Glyco_trans_4_4"/>
    <property type="match status" value="1"/>
</dbReference>
<keyword evidence="3" id="KW-1185">Reference proteome</keyword>
<dbReference type="Pfam" id="PF13692">
    <property type="entry name" value="Glyco_trans_1_4"/>
    <property type="match status" value="1"/>
</dbReference>
<evidence type="ECO:0000259" key="1">
    <source>
        <dbReference type="Pfam" id="PF13579"/>
    </source>
</evidence>
<dbReference type="GO" id="GO:0016758">
    <property type="term" value="F:hexosyltransferase activity"/>
    <property type="evidence" value="ECO:0007669"/>
    <property type="project" value="TreeGrafter"/>
</dbReference>
<protein>
    <submittedName>
        <fullName evidence="2">Glycosyltransferase family 1 protein</fullName>
    </submittedName>
</protein>
<dbReference type="InterPro" id="IPR028098">
    <property type="entry name" value="Glyco_trans_4-like_N"/>
</dbReference>